<accession>A0A2G9P4E3</accession>
<evidence type="ECO:0000313" key="2">
    <source>
        <dbReference type="EMBL" id="PIN97710.1"/>
    </source>
</evidence>
<organism evidence="2 3">
    <name type="scientific">Aquarana catesbeiana</name>
    <name type="common">American bullfrog</name>
    <name type="synonym">Rana catesbeiana</name>
    <dbReference type="NCBI Taxonomy" id="8400"/>
    <lineage>
        <taxon>Eukaryota</taxon>
        <taxon>Metazoa</taxon>
        <taxon>Chordata</taxon>
        <taxon>Craniata</taxon>
        <taxon>Vertebrata</taxon>
        <taxon>Euteleostomi</taxon>
        <taxon>Amphibia</taxon>
        <taxon>Batrachia</taxon>
        <taxon>Anura</taxon>
        <taxon>Neobatrachia</taxon>
        <taxon>Ranoidea</taxon>
        <taxon>Ranidae</taxon>
        <taxon>Aquarana</taxon>
    </lineage>
</organism>
<feature type="signal peptide" evidence="1">
    <location>
        <begin position="1"/>
        <end position="25"/>
    </location>
</feature>
<evidence type="ECO:0000313" key="3">
    <source>
        <dbReference type="Proteomes" id="UP000228934"/>
    </source>
</evidence>
<sequence length="58" mass="6845">MSNNLSLFSHRSQMFLLLLTARAQSRSWSWYETWTSTSTVEGLLTLLSRFRTSTCRKR</sequence>
<keyword evidence="3" id="KW-1185">Reference proteome</keyword>
<evidence type="ECO:0000256" key="1">
    <source>
        <dbReference type="SAM" id="SignalP"/>
    </source>
</evidence>
<gene>
    <name evidence="2" type="ORF">AB205_0145510</name>
</gene>
<dbReference type="AlphaFoldDB" id="A0A2G9P4E3"/>
<keyword evidence="1" id="KW-0732">Signal</keyword>
<dbReference type="EMBL" id="KV923214">
    <property type="protein sequence ID" value="PIN97710.1"/>
    <property type="molecule type" value="Genomic_DNA"/>
</dbReference>
<name>A0A2G9P4E3_AQUCT</name>
<dbReference type="Proteomes" id="UP000228934">
    <property type="component" value="Unassembled WGS sequence"/>
</dbReference>
<protein>
    <submittedName>
        <fullName evidence="2">Uncharacterized protein</fullName>
    </submittedName>
</protein>
<reference evidence="3" key="1">
    <citation type="journal article" date="2017" name="Nat. Commun.">
        <title>The North American bullfrog draft genome provides insight into hormonal regulation of long noncoding RNA.</title>
        <authorList>
            <person name="Hammond S.A."/>
            <person name="Warren R.L."/>
            <person name="Vandervalk B.P."/>
            <person name="Kucuk E."/>
            <person name="Khan H."/>
            <person name="Gibb E.A."/>
            <person name="Pandoh P."/>
            <person name="Kirk H."/>
            <person name="Zhao Y."/>
            <person name="Jones M."/>
            <person name="Mungall A.J."/>
            <person name="Coope R."/>
            <person name="Pleasance S."/>
            <person name="Moore R.A."/>
            <person name="Holt R.A."/>
            <person name="Round J.M."/>
            <person name="Ohora S."/>
            <person name="Walle B.V."/>
            <person name="Veldhoen N."/>
            <person name="Helbing C.C."/>
            <person name="Birol I."/>
        </authorList>
    </citation>
    <scope>NUCLEOTIDE SEQUENCE [LARGE SCALE GENOMIC DNA]</scope>
</reference>
<proteinExistence type="predicted"/>
<feature type="chain" id="PRO_5013782426" evidence="1">
    <location>
        <begin position="26"/>
        <end position="58"/>
    </location>
</feature>